<proteinExistence type="predicted"/>
<organism evidence="2 3">
    <name type="scientific">Hermetia illucens</name>
    <name type="common">Black soldier fly</name>
    <dbReference type="NCBI Taxonomy" id="343691"/>
    <lineage>
        <taxon>Eukaryota</taxon>
        <taxon>Metazoa</taxon>
        <taxon>Ecdysozoa</taxon>
        <taxon>Arthropoda</taxon>
        <taxon>Hexapoda</taxon>
        <taxon>Insecta</taxon>
        <taxon>Pterygota</taxon>
        <taxon>Neoptera</taxon>
        <taxon>Endopterygota</taxon>
        <taxon>Diptera</taxon>
        <taxon>Brachycera</taxon>
        <taxon>Stratiomyomorpha</taxon>
        <taxon>Stratiomyidae</taxon>
        <taxon>Hermetiinae</taxon>
        <taxon>Hermetia</taxon>
    </lineage>
</organism>
<dbReference type="Proteomes" id="UP000594454">
    <property type="component" value="Chromosome 4"/>
</dbReference>
<feature type="signal peptide" evidence="1">
    <location>
        <begin position="1"/>
        <end position="18"/>
    </location>
</feature>
<evidence type="ECO:0000313" key="3">
    <source>
        <dbReference type="Proteomes" id="UP000594454"/>
    </source>
</evidence>
<dbReference type="AlphaFoldDB" id="A0A7R8UXV9"/>
<accession>A0A7R8UXV9</accession>
<name>A0A7R8UXV9_HERIL</name>
<keyword evidence="1" id="KW-0732">Signal</keyword>
<gene>
    <name evidence="2" type="ORF">HERILL_LOCUS11697</name>
</gene>
<dbReference type="InParanoid" id="A0A7R8UXV9"/>
<evidence type="ECO:0000256" key="1">
    <source>
        <dbReference type="SAM" id="SignalP"/>
    </source>
</evidence>
<dbReference type="EMBL" id="LR899012">
    <property type="protein sequence ID" value="CAD7089119.1"/>
    <property type="molecule type" value="Genomic_DNA"/>
</dbReference>
<evidence type="ECO:0000313" key="2">
    <source>
        <dbReference type="EMBL" id="CAD7089119.1"/>
    </source>
</evidence>
<reference evidence="2 3" key="1">
    <citation type="submission" date="2020-11" db="EMBL/GenBank/DDBJ databases">
        <authorList>
            <person name="Wallbank WR R."/>
            <person name="Pardo Diaz C."/>
            <person name="Kozak K."/>
            <person name="Martin S."/>
            <person name="Jiggins C."/>
            <person name="Moest M."/>
            <person name="Warren A I."/>
            <person name="Generalovic N T."/>
            <person name="Byers J.R.P. K."/>
            <person name="Montejo-Kovacevich G."/>
            <person name="Yen C E."/>
        </authorList>
    </citation>
    <scope>NUCLEOTIDE SEQUENCE [LARGE SCALE GENOMIC DNA]</scope>
</reference>
<dbReference type="OMA" id="QVAQYHQ"/>
<protein>
    <submittedName>
        <fullName evidence="2">Uncharacterized protein</fullName>
    </submittedName>
</protein>
<keyword evidence="3" id="KW-1185">Reference proteome</keyword>
<dbReference type="OrthoDB" id="6627027at2759"/>
<feature type="chain" id="PRO_5031118604" evidence="1">
    <location>
        <begin position="19"/>
        <end position="194"/>
    </location>
</feature>
<sequence length="194" mass="19615">MNKFGVIVVLSAVAVCFAEPPVGGGYSYSSGGHGSFGGSGGGYSSSYASGFGGGYVGSGIGGDLSSFSGGDYHAVSSGHQTYEGQYVDPTLLHKVKEILLDHENLEESTRGHGGIGGFGGGYPSSTYGVPAPTYGVPHYNSRVVAIELGHINPSIQVAQYHQAGYSHTPSGSYGVPAIPSGSYGVPSSSYGVPH</sequence>